<feature type="compositionally biased region" description="Basic and acidic residues" evidence="12">
    <location>
        <begin position="16"/>
        <end position="27"/>
    </location>
</feature>
<sequence length="92" mass="10581">MASTASQPSSMAKTTEPNRNKKYDPKKPQHYRRTNYQGKLVQHVNWLNITLIVGVPIYGLIMAYWTPLQWKTAVWAVLYYFMTGLGITAGKF</sequence>
<evidence type="ECO:0000256" key="9">
    <source>
        <dbReference type="ARBA" id="ARBA00023136"/>
    </source>
</evidence>
<evidence type="ECO:0000256" key="13">
    <source>
        <dbReference type="SAM" id="Phobius"/>
    </source>
</evidence>
<keyword evidence="8" id="KW-0443">Lipid metabolism</keyword>
<keyword evidence="5" id="KW-0276">Fatty acid metabolism</keyword>
<name>A0A395IY01_9HELO</name>
<dbReference type="EMBL" id="QKRW01000015">
    <property type="protein sequence ID" value="RAL64283.1"/>
    <property type="molecule type" value="Genomic_DNA"/>
</dbReference>
<protein>
    <submittedName>
        <fullName evidence="14">Uncharacterized protein</fullName>
    </submittedName>
</protein>
<dbReference type="InterPro" id="IPR015876">
    <property type="entry name" value="Acyl-CoA_DS"/>
</dbReference>
<reference evidence="14 15" key="1">
    <citation type="submission" date="2018-06" db="EMBL/GenBank/DDBJ databases">
        <title>Genome Sequence of the Brown Rot Fungal Pathogen Monilinia fructigena.</title>
        <authorList>
            <person name="Landi L."/>
            <person name="De Miccolis Angelini R.M."/>
            <person name="Pollastro S."/>
            <person name="Abate D."/>
            <person name="Faretra F."/>
            <person name="Romanazzi G."/>
        </authorList>
    </citation>
    <scope>NUCLEOTIDE SEQUENCE [LARGE SCALE GENOMIC DNA]</scope>
    <source>
        <strain evidence="14 15">Mfrg269</strain>
    </source>
</reference>
<organism evidence="14 15">
    <name type="scientific">Monilinia fructigena</name>
    <dbReference type="NCBI Taxonomy" id="38457"/>
    <lineage>
        <taxon>Eukaryota</taxon>
        <taxon>Fungi</taxon>
        <taxon>Dikarya</taxon>
        <taxon>Ascomycota</taxon>
        <taxon>Pezizomycotina</taxon>
        <taxon>Leotiomycetes</taxon>
        <taxon>Helotiales</taxon>
        <taxon>Sclerotiniaceae</taxon>
        <taxon>Monilinia</taxon>
    </lineage>
</organism>
<keyword evidence="4 11" id="KW-0812">Transmembrane</keyword>
<feature type="transmembrane region" description="Helical" evidence="13">
    <location>
        <begin position="46"/>
        <end position="66"/>
    </location>
</feature>
<evidence type="ECO:0000313" key="14">
    <source>
        <dbReference type="EMBL" id="RAL64283.1"/>
    </source>
</evidence>
<keyword evidence="9 13" id="KW-0472">Membrane</keyword>
<evidence type="ECO:0000256" key="6">
    <source>
        <dbReference type="ARBA" id="ARBA00022989"/>
    </source>
</evidence>
<keyword evidence="7 11" id="KW-0560">Oxidoreductase</keyword>
<keyword evidence="3 11" id="KW-0444">Lipid biosynthesis</keyword>
<comment type="cofactor">
    <cofactor evidence="11">
        <name>Fe(2+)</name>
        <dbReference type="ChEBI" id="CHEBI:29033"/>
    </cofactor>
</comment>
<evidence type="ECO:0000256" key="10">
    <source>
        <dbReference type="ARBA" id="ARBA00023160"/>
    </source>
</evidence>
<keyword evidence="6 13" id="KW-1133">Transmembrane helix</keyword>
<evidence type="ECO:0000256" key="12">
    <source>
        <dbReference type="SAM" id="MobiDB-lite"/>
    </source>
</evidence>
<evidence type="ECO:0000256" key="8">
    <source>
        <dbReference type="ARBA" id="ARBA00023098"/>
    </source>
</evidence>
<feature type="compositionally biased region" description="Polar residues" evidence="12">
    <location>
        <begin position="1"/>
        <end position="15"/>
    </location>
</feature>
<evidence type="ECO:0000256" key="1">
    <source>
        <dbReference type="ARBA" id="ARBA00004141"/>
    </source>
</evidence>
<dbReference type="PRINTS" id="PR00075">
    <property type="entry name" value="FACDDSATRASE"/>
</dbReference>
<dbReference type="Proteomes" id="UP000249056">
    <property type="component" value="Unassembled WGS sequence"/>
</dbReference>
<dbReference type="OrthoDB" id="10260134at2759"/>
<dbReference type="AlphaFoldDB" id="A0A395IY01"/>
<feature type="region of interest" description="Disordered" evidence="12">
    <location>
        <begin position="1"/>
        <end position="31"/>
    </location>
</feature>
<dbReference type="GO" id="GO:0005789">
    <property type="term" value="C:endoplasmic reticulum membrane"/>
    <property type="evidence" value="ECO:0007669"/>
    <property type="project" value="TreeGrafter"/>
</dbReference>
<feature type="transmembrane region" description="Helical" evidence="13">
    <location>
        <begin position="72"/>
        <end position="90"/>
    </location>
</feature>
<dbReference type="GO" id="GO:0005506">
    <property type="term" value="F:iron ion binding"/>
    <property type="evidence" value="ECO:0007669"/>
    <property type="project" value="TreeGrafter"/>
</dbReference>
<comment type="caution">
    <text evidence="14">The sequence shown here is derived from an EMBL/GenBank/DDBJ whole genome shotgun (WGS) entry which is preliminary data.</text>
</comment>
<proteinExistence type="inferred from homology"/>
<comment type="subcellular location">
    <subcellularLocation>
        <location evidence="1">Membrane</location>
        <topology evidence="1">Multi-pass membrane protein</topology>
    </subcellularLocation>
</comment>
<evidence type="ECO:0000313" key="15">
    <source>
        <dbReference type="Proteomes" id="UP000249056"/>
    </source>
</evidence>
<evidence type="ECO:0000256" key="5">
    <source>
        <dbReference type="ARBA" id="ARBA00022832"/>
    </source>
</evidence>
<dbReference type="PANTHER" id="PTHR11351">
    <property type="entry name" value="ACYL-COA DESATURASE"/>
    <property type="match status" value="1"/>
</dbReference>
<dbReference type="PANTHER" id="PTHR11351:SF31">
    <property type="entry name" value="DESATURASE 1, ISOFORM A-RELATED"/>
    <property type="match status" value="1"/>
</dbReference>
<accession>A0A395IY01</accession>
<evidence type="ECO:0000256" key="3">
    <source>
        <dbReference type="ARBA" id="ARBA00022516"/>
    </source>
</evidence>
<keyword evidence="15" id="KW-1185">Reference proteome</keyword>
<comment type="similarity">
    <text evidence="2 11">Belongs to the fatty acid desaturase type 1 family.</text>
</comment>
<gene>
    <name evidence="14" type="ORF">DID88_002175</name>
</gene>
<evidence type="ECO:0000256" key="4">
    <source>
        <dbReference type="ARBA" id="ARBA00022692"/>
    </source>
</evidence>
<evidence type="ECO:0000256" key="11">
    <source>
        <dbReference type="RuleBase" id="RU000581"/>
    </source>
</evidence>
<comment type="domain">
    <text evidence="11">The histidine box domains are involved in binding the catalytic metal ions.</text>
</comment>
<keyword evidence="10 11" id="KW-0275">Fatty acid biosynthesis</keyword>
<dbReference type="GO" id="GO:0004768">
    <property type="term" value="F:stearoyl-CoA 9-desaturase activity"/>
    <property type="evidence" value="ECO:0007669"/>
    <property type="project" value="TreeGrafter"/>
</dbReference>
<dbReference type="GO" id="GO:0006636">
    <property type="term" value="P:unsaturated fatty acid biosynthetic process"/>
    <property type="evidence" value="ECO:0007669"/>
    <property type="project" value="TreeGrafter"/>
</dbReference>
<evidence type="ECO:0000256" key="2">
    <source>
        <dbReference type="ARBA" id="ARBA00009295"/>
    </source>
</evidence>
<evidence type="ECO:0000256" key="7">
    <source>
        <dbReference type="ARBA" id="ARBA00023002"/>
    </source>
</evidence>